<protein>
    <submittedName>
        <fullName evidence="1">Uncharacterized protein</fullName>
    </submittedName>
</protein>
<dbReference type="Gramene" id="KMS94418">
    <property type="protein sequence ID" value="KMS94418"/>
    <property type="gene ID" value="BVRB_021610"/>
</dbReference>
<dbReference type="AlphaFoldDB" id="A0A0J8B3H9"/>
<evidence type="ECO:0000313" key="2">
    <source>
        <dbReference type="Proteomes" id="UP000035740"/>
    </source>
</evidence>
<gene>
    <name evidence="1" type="ORF">BVRB_021610</name>
</gene>
<evidence type="ECO:0000313" key="1">
    <source>
        <dbReference type="EMBL" id="KMS94418.1"/>
    </source>
</evidence>
<proteinExistence type="predicted"/>
<sequence>MTVSFKNLKIYMANFKADHRSAL</sequence>
<organism evidence="1 2">
    <name type="scientific">Beta vulgaris subsp. vulgaris</name>
    <name type="common">Beet</name>
    <dbReference type="NCBI Taxonomy" id="3555"/>
    <lineage>
        <taxon>Eukaryota</taxon>
        <taxon>Viridiplantae</taxon>
        <taxon>Streptophyta</taxon>
        <taxon>Embryophyta</taxon>
        <taxon>Tracheophyta</taxon>
        <taxon>Spermatophyta</taxon>
        <taxon>Magnoliopsida</taxon>
        <taxon>eudicotyledons</taxon>
        <taxon>Gunneridae</taxon>
        <taxon>Pentapetalae</taxon>
        <taxon>Caryophyllales</taxon>
        <taxon>Chenopodiaceae</taxon>
        <taxon>Betoideae</taxon>
        <taxon>Beta</taxon>
    </lineage>
</organism>
<name>A0A0J8B3H9_BETVV</name>
<dbReference type="EMBL" id="KQ093518">
    <property type="protein sequence ID" value="KMS94418.1"/>
    <property type="molecule type" value="Genomic_DNA"/>
</dbReference>
<feature type="non-terminal residue" evidence="1">
    <location>
        <position position="23"/>
    </location>
</feature>
<keyword evidence="2" id="KW-1185">Reference proteome</keyword>
<accession>A0A0J8B3H9</accession>
<dbReference type="Proteomes" id="UP000035740">
    <property type="component" value="Unassembled WGS sequence"/>
</dbReference>
<reference evidence="1 2" key="1">
    <citation type="journal article" date="2014" name="Nature">
        <title>The genome of the recently domesticated crop plant sugar beet (Beta vulgaris).</title>
        <authorList>
            <person name="Dohm J.C."/>
            <person name="Minoche A.E."/>
            <person name="Holtgrawe D."/>
            <person name="Capella-Gutierrez S."/>
            <person name="Zakrzewski F."/>
            <person name="Tafer H."/>
            <person name="Rupp O."/>
            <person name="Sorensen T.R."/>
            <person name="Stracke R."/>
            <person name="Reinhardt R."/>
            <person name="Goesmann A."/>
            <person name="Kraft T."/>
            <person name="Schulz B."/>
            <person name="Stadler P.F."/>
            <person name="Schmidt T."/>
            <person name="Gabaldon T."/>
            <person name="Lehrach H."/>
            <person name="Weisshaar B."/>
            <person name="Himmelbauer H."/>
        </authorList>
    </citation>
    <scope>NUCLEOTIDE SEQUENCE [LARGE SCALE GENOMIC DNA]</scope>
    <source>
        <tissue evidence="1">Taproot</tissue>
    </source>
</reference>